<protein>
    <submittedName>
        <fullName evidence="1">Uncharacterized protein</fullName>
    </submittedName>
</protein>
<dbReference type="Proteomes" id="UP001595901">
    <property type="component" value="Unassembled WGS sequence"/>
</dbReference>
<accession>A0ABV8D3T2</accession>
<dbReference type="RefSeq" id="WP_380432806.1">
    <property type="nucleotide sequence ID" value="NZ_JBHSAC010000089.1"/>
</dbReference>
<evidence type="ECO:0000313" key="1">
    <source>
        <dbReference type="EMBL" id="MFC3932998.1"/>
    </source>
</evidence>
<reference evidence="2" key="1">
    <citation type="journal article" date="2019" name="Int. J. Syst. Evol. Microbiol.">
        <title>The Global Catalogue of Microorganisms (GCM) 10K type strain sequencing project: providing services to taxonomists for standard genome sequencing and annotation.</title>
        <authorList>
            <consortium name="The Broad Institute Genomics Platform"/>
            <consortium name="The Broad Institute Genome Sequencing Center for Infectious Disease"/>
            <person name="Wu L."/>
            <person name="Ma J."/>
        </authorList>
    </citation>
    <scope>NUCLEOTIDE SEQUENCE [LARGE SCALE GENOMIC DNA]</scope>
    <source>
        <strain evidence="2">CCUG 58728</strain>
    </source>
</reference>
<organism evidence="1 2">
    <name type="scientific">Streptococcus dentapri</name>
    <dbReference type="NCBI Taxonomy" id="573564"/>
    <lineage>
        <taxon>Bacteria</taxon>
        <taxon>Bacillati</taxon>
        <taxon>Bacillota</taxon>
        <taxon>Bacilli</taxon>
        <taxon>Lactobacillales</taxon>
        <taxon>Streptococcaceae</taxon>
        <taxon>Streptococcus</taxon>
    </lineage>
</organism>
<comment type="caution">
    <text evidence="1">The sequence shown here is derived from an EMBL/GenBank/DDBJ whole genome shotgun (WGS) entry which is preliminary data.</text>
</comment>
<name>A0ABV8D3T2_9STRE</name>
<gene>
    <name evidence="1" type="ORF">ACFOSE_09630</name>
</gene>
<keyword evidence="2" id="KW-1185">Reference proteome</keyword>
<evidence type="ECO:0000313" key="2">
    <source>
        <dbReference type="Proteomes" id="UP001595901"/>
    </source>
</evidence>
<sequence length="77" mass="7814">MSTDELIDKYGLAPQAAVYEQLRGSQWQEDHKAALDTVATVVIPTVAVVSLVVSVAGMVGTFGAASPVLGPVAAGST</sequence>
<feature type="non-terminal residue" evidence="1">
    <location>
        <position position="77"/>
    </location>
</feature>
<proteinExistence type="predicted"/>
<dbReference type="EMBL" id="JBHSAC010000089">
    <property type="protein sequence ID" value="MFC3932998.1"/>
    <property type="molecule type" value="Genomic_DNA"/>
</dbReference>